<proteinExistence type="predicted"/>
<organism evidence="2 3">
    <name type="scientific">Nocardia carnea</name>
    <dbReference type="NCBI Taxonomy" id="37328"/>
    <lineage>
        <taxon>Bacteria</taxon>
        <taxon>Bacillati</taxon>
        <taxon>Actinomycetota</taxon>
        <taxon>Actinomycetes</taxon>
        <taxon>Mycobacteriales</taxon>
        <taxon>Nocardiaceae</taxon>
        <taxon>Nocardia</taxon>
    </lineage>
</organism>
<evidence type="ECO:0000256" key="1">
    <source>
        <dbReference type="SAM" id="Phobius"/>
    </source>
</evidence>
<dbReference type="RefSeq" id="WP_033245318.1">
    <property type="nucleotide sequence ID" value="NZ_JBIRUQ010000002.1"/>
</dbReference>
<accession>A0ABW7TMC6</accession>
<protein>
    <submittedName>
        <fullName evidence="2">Uncharacterized protein</fullName>
    </submittedName>
</protein>
<name>A0ABW7TMC6_9NOCA</name>
<evidence type="ECO:0000313" key="3">
    <source>
        <dbReference type="Proteomes" id="UP001611263"/>
    </source>
</evidence>
<feature type="transmembrane region" description="Helical" evidence="1">
    <location>
        <begin position="66"/>
        <end position="86"/>
    </location>
</feature>
<sequence length="91" mass="9568">MWQTVVLAFLAGVLGVNAFPHFAKGMMGEEFPNVLGNAPIRNALAGAFGLIIAVLLGYGADLAAHWWPGFAACCAGGLMMTVFHGMRGAFR</sequence>
<evidence type="ECO:0000313" key="2">
    <source>
        <dbReference type="EMBL" id="MFI1461288.1"/>
    </source>
</evidence>
<gene>
    <name evidence="2" type="ORF">ACH4WX_11275</name>
</gene>
<feature type="transmembrane region" description="Helical" evidence="1">
    <location>
        <begin position="42"/>
        <end position="59"/>
    </location>
</feature>
<reference evidence="2 3" key="1">
    <citation type="submission" date="2024-10" db="EMBL/GenBank/DDBJ databases">
        <title>The Natural Products Discovery Center: Release of the First 8490 Sequenced Strains for Exploring Actinobacteria Biosynthetic Diversity.</title>
        <authorList>
            <person name="Kalkreuter E."/>
            <person name="Kautsar S.A."/>
            <person name="Yang D."/>
            <person name="Bader C.D."/>
            <person name="Teijaro C.N."/>
            <person name="Fluegel L."/>
            <person name="Davis C.M."/>
            <person name="Simpson J.R."/>
            <person name="Lauterbach L."/>
            <person name="Steele A.D."/>
            <person name="Gui C."/>
            <person name="Meng S."/>
            <person name="Li G."/>
            <person name="Viehrig K."/>
            <person name="Ye F."/>
            <person name="Su P."/>
            <person name="Kiefer A.F."/>
            <person name="Nichols A."/>
            <person name="Cepeda A.J."/>
            <person name="Yan W."/>
            <person name="Fan B."/>
            <person name="Jiang Y."/>
            <person name="Adhikari A."/>
            <person name="Zheng C.-J."/>
            <person name="Schuster L."/>
            <person name="Cowan T.M."/>
            <person name="Smanski M.J."/>
            <person name="Chevrette M.G."/>
            <person name="De Carvalho L.P.S."/>
            <person name="Shen B."/>
        </authorList>
    </citation>
    <scope>NUCLEOTIDE SEQUENCE [LARGE SCALE GENOMIC DNA]</scope>
    <source>
        <strain evidence="2 3">NPDC020568</strain>
    </source>
</reference>
<dbReference type="EMBL" id="JBIRUQ010000002">
    <property type="protein sequence ID" value="MFI1461288.1"/>
    <property type="molecule type" value="Genomic_DNA"/>
</dbReference>
<comment type="caution">
    <text evidence="2">The sequence shown here is derived from an EMBL/GenBank/DDBJ whole genome shotgun (WGS) entry which is preliminary data.</text>
</comment>
<keyword evidence="1" id="KW-0472">Membrane</keyword>
<keyword evidence="1" id="KW-0812">Transmembrane</keyword>
<keyword evidence="1" id="KW-1133">Transmembrane helix</keyword>
<dbReference type="Proteomes" id="UP001611263">
    <property type="component" value="Unassembled WGS sequence"/>
</dbReference>
<dbReference type="GeneID" id="93508889"/>
<keyword evidence="3" id="KW-1185">Reference proteome</keyword>